<dbReference type="EMBL" id="CADCWK010000115">
    <property type="protein sequence ID" value="CAA9554741.1"/>
    <property type="molecule type" value="Genomic_DNA"/>
</dbReference>
<sequence>MASSKHPSFVWWRGERVAWDDATVHVTDLGWSTVGAVFEGIRGYWDDRSEQLYVFRLDEHLERLVSSCRLVRLPLRYSAAELREATLELIRANDSREDTYIRPMVYLADTSGKRGAQIEQNAEVLINTNTMPSHLQTGMAQRVCVSSWTRISDNVMPPRAKNFSNYRNGQLATMEARLDGYDSAIMLNDRRQVSELPGACLMMVHRGKLITPDPQQSILESITRDALIRLAREELGIEVVERAIDRTELYVADEIFSCGTAAEITPIVDVDHYQVGDGVKGPITTRLEQVFHDVLRGREQRYAHWRTPVHAAVAVGV</sequence>
<evidence type="ECO:0000256" key="8">
    <source>
        <dbReference type="ARBA" id="ARBA00048798"/>
    </source>
</evidence>
<dbReference type="InterPro" id="IPR043131">
    <property type="entry name" value="BCAT-like_N"/>
</dbReference>
<keyword evidence="10" id="KW-0100">Branched-chain amino acid biosynthesis</keyword>
<comment type="similarity">
    <text evidence="4 10">Belongs to the class-IV pyridoxal-phosphate-dependent aminotransferase family.</text>
</comment>
<dbReference type="PANTHER" id="PTHR42743">
    <property type="entry name" value="AMINO-ACID AMINOTRANSFERASE"/>
    <property type="match status" value="1"/>
</dbReference>
<evidence type="ECO:0000256" key="6">
    <source>
        <dbReference type="ARBA" id="ARBA00022679"/>
    </source>
</evidence>
<dbReference type="EC" id="2.6.1.42" evidence="10"/>
<organism evidence="11">
    <name type="scientific">uncultured Thermomicrobiales bacterium</name>
    <dbReference type="NCBI Taxonomy" id="1645740"/>
    <lineage>
        <taxon>Bacteria</taxon>
        <taxon>Pseudomonadati</taxon>
        <taxon>Thermomicrobiota</taxon>
        <taxon>Thermomicrobia</taxon>
        <taxon>Thermomicrobiales</taxon>
        <taxon>environmental samples</taxon>
    </lineage>
</organism>
<dbReference type="PANTHER" id="PTHR42743:SF4">
    <property type="entry name" value="BRANCHED-CHAIN-AMINO-ACID AMINOTRANSFERASE-RELATED"/>
    <property type="match status" value="1"/>
</dbReference>
<evidence type="ECO:0000313" key="11">
    <source>
        <dbReference type="EMBL" id="CAA9554741.1"/>
    </source>
</evidence>
<dbReference type="InterPro" id="IPR001544">
    <property type="entry name" value="Aminotrans_IV"/>
</dbReference>
<comment type="catalytic activity">
    <reaction evidence="8 10">
        <text>L-isoleucine + 2-oxoglutarate = (S)-3-methyl-2-oxopentanoate + L-glutamate</text>
        <dbReference type="Rhea" id="RHEA:24801"/>
        <dbReference type="ChEBI" id="CHEBI:16810"/>
        <dbReference type="ChEBI" id="CHEBI:29985"/>
        <dbReference type="ChEBI" id="CHEBI:35146"/>
        <dbReference type="ChEBI" id="CHEBI:58045"/>
        <dbReference type="EC" id="2.6.1.42"/>
    </reaction>
</comment>
<protein>
    <recommendedName>
        <fullName evidence="10">Branched-chain-amino-acid aminotransferase</fullName>
        <shortName evidence="10">BCAT</shortName>
        <ecNumber evidence="10">2.6.1.42</ecNumber>
    </recommendedName>
</protein>
<dbReference type="InterPro" id="IPR036038">
    <property type="entry name" value="Aminotransferase-like"/>
</dbReference>
<keyword evidence="6 10" id="KW-0808">Transferase</keyword>
<evidence type="ECO:0000256" key="3">
    <source>
        <dbReference type="ARBA" id="ARBA00005072"/>
    </source>
</evidence>
<dbReference type="SUPFAM" id="SSF56752">
    <property type="entry name" value="D-aminoacid aminotransferase-like PLP-dependent enzymes"/>
    <property type="match status" value="1"/>
</dbReference>
<dbReference type="InterPro" id="IPR050571">
    <property type="entry name" value="Class-IV_PLP-Dep_Aminotrnsfr"/>
</dbReference>
<evidence type="ECO:0000256" key="5">
    <source>
        <dbReference type="ARBA" id="ARBA00022576"/>
    </source>
</evidence>
<dbReference type="GO" id="GO:0009097">
    <property type="term" value="P:isoleucine biosynthetic process"/>
    <property type="evidence" value="ECO:0007669"/>
    <property type="project" value="UniProtKB-UniPathway"/>
</dbReference>
<evidence type="ECO:0000256" key="9">
    <source>
        <dbReference type="ARBA" id="ARBA00049229"/>
    </source>
</evidence>
<evidence type="ECO:0000256" key="4">
    <source>
        <dbReference type="ARBA" id="ARBA00009320"/>
    </source>
</evidence>
<dbReference type="Pfam" id="PF01063">
    <property type="entry name" value="Aminotran_4"/>
    <property type="match status" value="1"/>
</dbReference>
<dbReference type="NCBIfam" id="TIGR01122">
    <property type="entry name" value="ilvE_I"/>
    <property type="match status" value="1"/>
</dbReference>
<evidence type="ECO:0000256" key="10">
    <source>
        <dbReference type="RuleBase" id="RU364094"/>
    </source>
</evidence>
<comment type="pathway">
    <text evidence="2 10">Amino-acid biosynthesis; L-valine biosynthesis; L-valine from pyruvate: step 4/4.</text>
</comment>
<dbReference type="Gene3D" id="3.30.470.10">
    <property type="match status" value="1"/>
</dbReference>
<gene>
    <name evidence="10" type="primary">ilvE</name>
    <name evidence="11" type="ORF">AVDCRST_MAG33-1192</name>
</gene>
<keyword evidence="10" id="KW-0028">Amino-acid biosynthesis</keyword>
<dbReference type="Gene3D" id="3.20.10.10">
    <property type="entry name" value="D-amino Acid Aminotransferase, subunit A, domain 2"/>
    <property type="match status" value="1"/>
</dbReference>
<dbReference type="AlphaFoldDB" id="A0A6J4UPH9"/>
<comment type="catalytic activity">
    <reaction evidence="7 10">
        <text>L-valine + 2-oxoglutarate = 3-methyl-2-oxobutanoate + L-glutamate</text>
        <dbReference type="Rhea" id="RHEA:24813"/>
        <dbReference type="ChEBI" id="CHEBI:11851"/>
        <dbReference type="ChEBI" id="CHEBI:16810"/>
        <dbReference type="ChEBI" id="CHEBI:29985"/>
        <dbReference type="ChEBI" id="CHEBI:57762"/>
        <dbReference type="EC" id="2.6.1.42"/>
    </reaction>
</comment>
<keyword evidence="10" id="KW-0663">Pyridoxal phosphate</keyword>
<proteinExistence type="inferred from homology"/>
<dbReference type="UniPathway" id="UPA00049">
    <property type="reaction ID" value="UER00062"/>
</dbReference>
<evidence type="ECO:0000256" key="7">
    <source>
        <dbReference type="ARBA" id="ARBA00048212"/>
    </source>
</evidence>
<name>A0A6J4UPH9_9BACT</name>
<dbReference type="NCBIfam" id="NF005146">
    <property type="entry name" value="PRK06606.1"/>
    <property type="match status" value="1"/>
</dbReference>
<evidence type="ECO:0000256" key="2">
    <source>
        <dbReference type="ARBA" id="ARBA00004931"/>
    </source>
</evidence>
<dbReference type="UniPathway" id="UPA00047">
    <property type="reaction ID" value="UER00058"/>
</dbReference>
<evidence type="ECO:0000256" key="1">
    <source>
        <dbReference type="ARBA" id="ARBA00004824"/>
    </source>
</evidence>
<reference evidence="11" key="1">
    <citation type="submission" date="2020-02" db="EMBL/GenBank/DDBJ databases">
        <authorList>
            <person name="Meier V. D."/>
        </authorList>
    </citation>
    <scope>NUCLEOTIDE SEQUENCE</scope>
    <source>
        <strain evidence="11">AVDCRST_MAG33</strain>
    </source>
</reference>
<comment type="cofactor">
    <cofactor evidence="10">
        <name>pyridoxal 5'-phosphate</name>
        <dbReference type="ChEBI" id="CHEBI:597326"/>
    </cofactor>
</comment>
<comment type="pathway">
    <text evidence="3 10">Amino-acid biosynthesis; L-leucine biosynthesis; L-leucine from 3-methyl-2-oxobutanoate: step 4/4.</text>
</comment>
<keyword evidence="5 10" id="KW-0032">Aminotransferase</keyword>
<dbReference type="InterPro" id="IPR005785">
    <property type="entry name" value="B_amino_transI"/>
</dbReference>
<dbReference type="UniPathway" id="UPA00048">
    <property type="reaction ID" value="UER00073"/>
</dbReference>
<dbReference type="GO" id="GO:0004084">
    <property type="term" value="F:branched-chain-amino-acid transaminase activity"/>
    <property type="evidence" value="ECO:0007669"/>
    <property type="project" value="UniProtKB-EC"/>
</dbReference>
<comment type="function">
    <text evidence="10">Acts on leucine, isoleucine and valine.</text>
</comment>
<dbReference type="GO" id="GO:0009098">
    <property type="term" value="P:L-leucine biosynthetic process"/>
    <property type="evidence" value="ECO:0007669"/>
    <property type="project" value="UniProtKB-UniPathway"/>
</dbReference>
<dbReference type="GO" id="GO:0009099">
    <property type="term" value="P:L-valine biosynthetic process"/>
    <property type="evidence" value="ECO:0007669"/>
    <property type="project" value="UniProtKB-UniPathway"/>
</dbReference>
<accession>A0A6J4UPH9</accession>
<comment type="catalytic activity">
    <reaction evidence="9 10">
        <text>L-leucine + 2-oxoglutarate = 4-methyl-2-oxopentanoate + L-glutamate</text>
        <dbReference type="Rhea" id="RHEA:18321"/>
        <dbReference type="ChEBI" id="CHEBI:16810"/>
        <dbReference type="ChEBI" id="CHEBI:17865"/>
        <dbReference type="ChEBI" id="CHEBI:29985"/>
        <dbReference type="ChEBI" id="CHEBI:57427"/>
        <dbReference type="EC" id="2.6.1.42"/>
    </reaction>
</comment>
<dbReference type="InterPro" id="IPR043132">
    <property type="entry name" value="BCAT-like_C"/>
</dbReference>
<comment type="pathway">
    <text evidence="1 10">Amino-acid biosynthesis; L-isoleucine biosynthesis; L-isoleucine from 2-oxobutanoate: step 4/4.</text>
</comment>